<proteinExistence type="inferred from homology"/>
<dbReference type="GO" id="GO:0032259">
    <property type="term" value="P:methylation"/>
    <property type="evidence" value="ECO:0007669"/>
    <property type="project" value="UniProtKB-KW"/>
</dbReference>
<dbReference type="InterPro" id="IPR029063">
    <property type="entry name" value="SAM-dependent_MTases_sf"/>
</dbReference>
<name>A0A174CHG6_9FIRM</name>
<dbReference type="AlphaFoldDB" id="A0A174CHG6"/>
<dbReference type="InterPro" id="IPR002941">
    <property type="entry name" value="DNA_methylase_N4/N6"/>
</dbReference>
<dbReference type="GO" id="GO:0003677">
    <property type="term" value="F:DNA binding"/>
    <property type="evidence" value="ECO:0007669"/>
    <property type="project" value="InterPro"/>
</dbReference>
<dbReference type="EMBL" id="CYYU01000030">
    <property type="protein sequence ID" value="CUO11228.1"/>
    <property type="molecule type" value="Genomic_DNA"/>
</dbReference>
<protein>
    <submittedName>
        <fullName evidence="6">Putative methyltransferase</fullName>
    </submittedName>
</protein>
<dbReference type="GO" id="GO:0009307">
    <property type="term" value="P:DNA restriction-modification system"/>
    <property type="evidence" value="ECO:0007669"/>
    <property type="project" value="UniProtKB-KW"/>
</dbReference>
<dbReference type="OrthoDB" id="9800801at2"/>
<comment type="similarity">
    <text evidence="1">Belongs to the N(4)/N(6)-methyltransferase family.</text>
</comment>
<dbReference type="Gene3D" id="3.40.50.150">
    <property type="entry name" value="Vaccinia Virus protein VP39"/>
    <property type="match status" value="1"/>
</dbReference>
<dbReference type="PANTHER" id="PTHR13370">
    <property type="entry name" value="RNA METHYLASE-RELATED"/>
    <property type="match status" value="1"/>
</dbReference>
<evidence type="ECO:0000256" key="1">
    <source>
        <dbReference type="ARBA" id="ARBA00006594"/>
    </source>
</evidence>
<organism evidence="6 7">
    <name type="scientific">Mitsuokella jalaludinii</name>
    <dbReference type="NCBI Taxonomy" id="187979"/>
    <lineage>
        <taxon>Bacteria</taxon>
        <taxon>Bacillati</taxon>
        <taxon>Bacillota</taxon>
        <taxon>Negativicutes</taxon>
        <taxon>Selenomonadales</taxon>
        <taxon>Selenomonadaceae</taxon>
        <taxon>Mitsuokella</taxon>
    </lineage>
</organism>
<keyword evidence="2 6" id="KW-0489">Methyltransferase</keyword>
<dbReference type="STRING" id="187979.ERS852385_02159"/>
<dbReference type="PRINTS" id="PR00508">
    <property type="entry name" value="S21N4MTFRASE"/>
</dbReference>
<evidence type="ECO:0000256" key="3">
    <source>
        <dbReference type="ARBA" id="ARBA00022679"/>
    </source>
</evidence>
<dbReference type="SUPFAM" id="SSF53335">
    <property type="entry name" value="S-adenosyl-L-methionine-dependent methyltransferases"/>
    <property type="match status" value="1"/>
</dbReference>
<dbReference type="Pfam" id="PF01555">
    <property type="entry name" value="N6_N4_Mtase"/>
    <property type="match status" value="1"/>
</dbReference>
<evidence type="ECO:0000313" key="7">
    <source>
        <dbReference type="Proteomes" id="UP000095546"/>
    </source>
</evidence>
<reference evidence="6 7" key="1">
    <citation type="submission" date="2015-09" db="EMBL/GenBank/DDBJ databases">
        <authorList>
            <consortium name="Pathogen Informatics"/>
        </authorList>
    </citation>
    <scope>NUCLEOTIDE SEQUENCE [LARGE SCALE GENOMIC DNA]</scope>
    <source>
        <strain evidence="6 7">2789STDY5608828</strain>
    </source>
</reference>
<dbReference type="GO" id="GO:0005737">
    <property type="term" value="C:cytoplasm"/>
    <property type="evidence" value="ECO:0007669"/>
    <property type="project" value="TreeGrafter"/>
</dbReference>
<sequence length="853" mass="97007">MPRKKKKMLTEKEIAKMRTVDAYEHSGHKRANNPKAGYARYDRVKEETTKYAYDPHIDPTLQWAGKQEGTSFEVPTSSIHIHESIKPHKILRKVMKATSGDYQANQISLFPNLTPLDTMRARQQDLQFYKHGVDWTNRLIAGDSLVIMNSLLQKEGMAGKVQMVYFDPPYGIKYGSNFQPFVNQRDVKDGKDTDLSQEPEMITAFRDTWELGIHSYLSYLRDRLLLARELLADNGSVFIQISDANVHHIREVCDEIFGPENECATIVWKKGTPNAKIIRNSFNYLLWYCKDINKINKKVHKLYTERTGIEGSTEDPRKLALWGEFKNGEVRPLTTDEKRNIIGTREKADVFRVDKVIERGDDGDKRFPFSIDGEDFVPKQGYVWRGNLEQMTRLRDENRLVKTPKGYGYKFYITDYPVIEITNLWEDTAGKVNNMIYVVQTNDKIIQRCMLMCTDPGDLVMDITCGSGTTACVAEQWGRRWITCDTSRVAIDLAKQRLMTSTYDYYKLAQPEQGVDSGFVYKTVPHITLKSIANDEPPATETLYDQPEIDKTKVRVTGPFTVESLPAITVKQIDGEASDTVSDMTAKQDEYREEILATGVIGKAGEKLEFTRVEAAPATFAYVQAVGETKEDNPRKAAIHFGSETKVLDAGRVEDIFDEVQSMRPTPQIIIIAAYQFDPEATKLIEETKWPDMQIFAVQMNTDLMTSDLKKKRSSNQSFFFIGQPDVELIHDGRTKDVYKVRVNGFDYYDPKTGKVKSGSANNIAMWMLDEDYDGSCIEPEQIFFPLGGKSGGWHKLAKTLKAELDQEAIEQYAGNVSLPFKIKPGQKKVAVKIIDDRGIESMKVLKVGEDNG</sequence>
<dbReference type="InterPro" id="IPR002052">
    <property type="entry name" value="DNA_methylase_N6_adenine_CS"/>
</dbReference>
<dbReference type="GeneID" id="83709281"/>
<gene>
    <name evidence="6" type="ORF">ERS852385_02159</name>
</gene>
<evidence type="ECO:0000259" key="5">
    <source>
        <dbReference type="Pfam" id="PF01555"/>
    </source>
</evidence>
<dbReference type="PROSITE" id="PS00092">
    <property type="entry name" value="N6_MTASE"/>
    <property type="match status" value="1"/>
</dbReference>
<evidence type="ECO:0000256" key="4">
    <source>
        <dbReference type="ARBA" id="ARBA00022747"/>
    </source>
</evidence>
<feature type="domain" description="DNA methylase N-4/N-6" evidence="5">
    <location>
        <begin position="161"/>
        <end position="495"/>
    </location>
</feature>
<dbReference type="GO" id="GO:0008170">
    <property type="term" value="F:N-methyltransferase activity"/>
    <property type="evidence" value="ECO:0007669"/>
    <property type="project" value="InterPro"/>
</dbReference>
<dbReference type="InterPro" id="IPR001091">
    <property type="entry name" value="RM_Methyltransferase"/>
</dbReference>
<dbReference type="Proteomes" id="UP000095546">
    <property type="component" value="Unassembled WGS sequence"/>
</dbReference>
<keyword evidence="7" id="KW-1185">Reference proteome</keyword>
<dbReference type="RefSeq" id="WP_081828495.1">
    <property type="nucleotide sequence ID" value="NZ_CABIWZ010000030.1"/>
</dbReference>
<accession>A0A174CHG6</accession>
<keyword evidence="4" id="KW-0680">Restriction system</keyword>
<evidence type="ECO:0000256" key="2">
    <source>
        <dbReference type="ARBA" id="ARBA00022603"/>
    </source>
</evidence>
<evidence type="ECO:0000313" key="6">
    <source>
        <dbReference type="EMBL" id="CUO11228.1"/>
    </source>
</evidence>
<dbReference type="PANTHER" id="PTHR13370:SF16">
    <property type="entry name" value="SITE-SPECIFIC DNA-METHYLTRANSFERASE (ADENINE-SPECIFIC)"/>
    <property type="match status" value="1"/>
</dbReference>
<keyword evidence="3 6" id="KW-0808">Transferase</keyword>